<dbReference type="PROSITE" id="PS00455">
    <property type="entry name" value="AMP_BINDING"/>
    <property type="match status" value="1"/>
</dbReference>
<dbReference type="GO" id="GO:0016878">
    <property type="term" value="F:acid-thiol ligase activity"/>
    <property type="evidence" value="ECO:0007669"/>
    <property type="project" value="UniProtKB-ARBA"/>
</dbReference>
<accession>A0A1I3ZLX1</accession>
<dbReference type="InterPro" id="IPR020845">
    <property type="entry name" value="AMP-binding_CS"/>
</dbReference>
<gene>
    <name evidence="3" type="ORF">SAMN05216275_12588</name>
</gene>
<proteinExistence type="predicted"/>
<dbReference type="InterPro" id="IPR025110">
    <property type="entry name" value="AMP-bd_C"/>
</dbReference>
<feature type="domain" description="AMP-dependent synthetase/ligase" evidence="1">
    <location>
        <begin position="19"/>
        <end position="358"/>
    </location>
</feature>
<dbReference type="RefSeq" id="WP_093890193.1">
    <property type="nucleotide sequence ID" value="NZ_FOQY01000025.1"/>
</dbReference>
<keyword evidence="4" id="KW-1185">Reference proteome</keyword>
<organism evidence="3 4">
    <name type="scientific">Streptosporangium canum</name>
    <dbReference type="NCBI Taxonomy" id="324952"/>
    <lineage>
        <taxon>Bacteria</taxon>
        <taxon>Bacillati</taxon>
        <taxon>Actinomycetota</taxon>
        <taxon>Actinomycetes</taxon>
        <taxon>Streptosporangiales</taxon>
        <taxon>Streptosporangiaceae</taxon>
        <taxon>Streptosporangium</taxon>
    </lineage>
</organism>
<dbReference type="InterPro" id="IPR000873">
    <property type="entry name" value="AMP-dep_synth/lig_dom"/>
</dbReference>
<reference evidence="4" key="1">
    <citation type="submission" date="2016-10" db="EMBL/GenBank/DDBJ databases">
        <authorList>
            <person name="Varghese N."/>
            <person name="Submissions S."/>
        </authorList>
    </citation>
    <scope>NUCLEOTIDE SEQUENCE [LARGE SCALE GENOMIC DNA]</scope>
    <source>
        <strain evidence="4">CGMCC 4.2126</strain>
    </source>
</reference>
<dbReference type="Gene3D" id="3.40.50.12780">
    <property type="entry name" value="N-terminal domain of ligase-like"/>
    <property type="match status" value="1"/>
</dbReference>
<dbReference type="InterPro" id="IPR045851">
    <property type="entry name" value="AMP-bd_C_sf"/>
</dbReference>
<dbReference type="InterPro" id="IPR050237">
    <property type="entry name" value="ATP-dep_AMP-bd_enzyme"/>
</dbReference>
<feature type="domain" description="AMP-binding enzyme C-terminal" evidence="2">
    <location>
        <begin position="408"/>
        <end position="482"/>
    </location>
</feature>
<evidence type="ECO:0000259" key="2">
    <source>
        <dbReference type="Pfam" id="PF13193"/>
    </source>
</evidence>
<dbReference type="PANTHER" id="PTHR43767:SF1">
    <property type="entry name" value="NONRIBOSOMAL PEPTIDE SYNTHASE PES1 (EUROFUNG)-RELATED"/>
    <property type="match status" value="1"/>
</dbReference>
<evidence type="ECO:0000313" key="3">
    <source>
        <dbReference type="EMBL" id="SFK45052.1"/>
    </source>
</evidence>
<evidence type="ECO:0000313" key="4">
    <source>
        <dbReference type="Proteomes" id="UP000199111"/>
    </source>
</evidence>
<name>A0A1I3ZLX1_9ACTN</name>
<dbReference type="PANTHER" id="PTHR43767">
    <property type="entry name" value="LONG-CHAIN-FATTY-ACID--COA LIGASE"/>
    <property type="match status" value="1"/>
</dbReference>
<keyword evidence="3" id="KW-0436">Ligase</keyword>
<sequence>MTSPAVPVPRTVPEMLRLRAAQEPERTAVIVEGNGAMTFGEWERRSDALAHGLLDRGVRPGDRVGLLFGSWDWIDFSVAYCAAQKAGAVAVPLSDRLAPAEVRHMLGHCSASAVLYGRDLRPPAGEHWSAAPADLEGGAAGAVDVRVGPGDLAQILYTSGTTGLPKGVAASHANLVFGCETRPNRRRFGHSRHLLHAFPIGTNAGQTMLMNALDARPAMLTLGRFTPGRFARLIESYGPGTVFVVPAMAIEFLNAGLHERHDMSSVLLLGSAASALPPSVSVRLAAAFPNATITNYYTSTEAAPAQTIMIFDPARPGVLGRPAFGGSLRVAGPGGDPLPAGETGEVWLRSPAVPRSYYRDERAGAEAFRGGWVRMGDLGYLDADGYLHLVDREGDVVKSGAFKVSTLQVEAALYEHADVAEAAVVGLPHPVLGTTLAAAVVPRSAGISGGDLRAFLTERLAGHELPERVLVVDALPRNQSGKVIKRELRRLFDPAATGQTEGT</sequence>
<dbReference type="EMBL" id="FOQY01000025">
    <property type="protein sequence ID" value="SFK45052.1"/>
    <property type="molecule type" value="Genomic_DNA"/>
</dbReference>
<evidence type="ECO:0000259" key="1">
    <source>
        <dbReference type="Pfam" id="PF00501"/>
    </source>
</evidence>
<dbReference type="Proteomes" id="UP000199111">
    <property type="component" value="Unassembled WGS sequence"/>
</dbReference>
<dbReference type="InterPro" id="IPR042099">
    <property type="entry name" value="ANL_N_sf"/>
</dbReference>
<dbReference type="Gene3D" id="3.30.300.30">
    <property type="match status" value="1"/>
</dbReference>
<dbReference type="AlphaFoldDB" id="A0A1I3ZLX1"/>
<protein>
    <submittedName>
        <fullName evidence="3">Acyl-CoA synthetase (AMP-forming)/AMP-acid ligase II</fullName>
    </submittedName>
</protein>
<dbReference type="SUPFAM" id="SSF56801">
    <property type="entry name" value="Acetyl-CoA synthetase-like"/>
    <property type="match status" value="1"/>
</dbReference>
<dbReference type="Pfam" id="PF00501">
    <property type="entry name" value="AMP-binding"/>
    <property type="match status" value="1"/>
</dbReference>
<dbReference type="Pfam" id="PF13193">
    <property type="entry name" value="AMP-binding_C"/>
    <property type="match status" value="1"/>
</dbReference>
<dbReference type="GeneID" id="96301568"/>